<organism evidence="1 2">
    <name type="scientific">Devosia epidermidihirudinis</name>
    <dbReference type="NCBI Taxonomy" id="1293439"/>
    <lineage>
        <taxon>Bacteria</taxon>
        <taxon>Pseudomonadati</taxon>
        <taxon>Pseudomonadota</taxon>
        <taxon>Alphaproteobacteria</taxon>
        <taxon>Hyphomicrobiales</taxon>
        <taxon>Devosiaceae</taxon>
        <taxon>Devosia</taxon>
    </lineage>
</organism>
<evidence type="ECO:0000313" key="1">
    <source>
        <dbReference type="EMBL" id="KKC38006.1"/>
    </source>
</evidence>
<dbReference type="STRING" id="1293439.WH87_10230"/>
<comment type="caution">
    <text evidence="1">The sequence shown here is derived from an EMBL/GenBank/DDBJ whole genome shotgun (WGS) entry which is preliminary data.</text>
</comment>
<accession>A0A0F5QBA7</accession>
<dbReference type="AlphaFoldDB" id="A0A0F5QBA7"/>
<dbReference type="RefSeq" id="WP_046139236.1">
    <property type="nucleotide sequence ID" value="NZ_LANJ01000016.1"/>
</dbReference>
<proteinExistence type="predicted"/>
<dbReference type="PATRIC" id="fig|1293439.3.peg.1629"/>
<dbReference type="Proteomes" id="UP000033411">
    <property type="component" value="Unassembled WGS sequence"/>
</dbReference>
<reference evidence="1 2" key="1">
    <citation type="submission" date="2015-03" db="EMBL/GenBank/DDBJ databases">
        <authorList>
            <person name="Lepp D."/>
            <person name="Hassan Y.I."/>
            <person name="Li X.-Z."/>
            <person name="Zhou T."/>
        </authorList>
    </citation>
    <scope>NUCLEOTIDE SEQUENCE [LARGE SCALE GENOMIC DNA]</scope>
    <source>
        <strain evidence="1 2">E84</strain>
    </source>
</reference>
<sequence length="315" mass="35430">MRNIILSRPTALDIDSQVQKVLRGLGNPEPPLHLSDVRELLKLDRRYYSSTDDSFLREMVSRIAVAGKQVLLRPSLLRDAIKSFDLRALYIPDRRRILLDREQPDAKQRWNEAHEVGHSLIPWHDDLMLGDQDQTLSKGCHDQIEAEANYAAGQLLFLQDRFPILAKDAPISLSGVRSLKGVFGNTLTTTFWRFIESSHLETPMLGLIGGHPKRNDLNPAGSQLLRHMIESPAFKQMFATPTLELLTGELGRYCGPQRAGPLGHSEVILLDRNGDAHRFGFESFFNGYDCLTLAVYRSPQARIISLGSIDLPARA</sequence>
<protein>
    <submittedName>
        <fullName evidence="1">Peptidase</fullName>
    </submittedName>
</protein>
<name>A0A0F5QBA7_9HYPH</name>
<evidence type="ECO:0000313" key="2">
    <source>
        <dbReference type="Proteomes" id="UP000033411"/>
    </source>
</evidence>
<gene>
    <name evidence="1" type="ORF">WH87_10230</name>
</gene>
<dbReference type="OrthoDB" id="266526at2"/>
<dbReference type="Gene3D" id="1.10.10.2910">
    <property type="match status" value="1"/>
</dbReference>
<keyword evidence="2" id="KW-1185">Reference proteome</keyword>
<dbReference type="EMBL" id="LANJ01000016">
    <property type="protein sequence ID" value="KKC38006.1"/>
    <property type="molecule type" value="Genomic_DNA"/>
</dbReference>